<gene>
    <name evidence="1" type="ORF">SCHPADRAFT_555561</name>
</gene>
<evidence type="ECO:0000313" key="2">
    <source>
        <dbReference type="Proteomes" id="UP000053477"/>
    </source>
</evidence>
<dbReference type="InParanoid" id="A0A0H2RDR7"/>
<keyword evidence="2" id="KW-1185">Reference proteome</keyword>
<dbReference type="Proteomes" id="UP000053477">
    <property type="component" value="Unassembled WGS sequence"/>
</dbReference>
<proteinExistence type="predicted"/>
<name>A0A0H2RDR7_9AGAM</name>
<dbReference type="EMBL" id="KQ086048">
    <property type="protein sequence ID" value="KLO09692.1"/>
    <property type="molecule type" value="Genomic_DNA"/>
</dbReference>
<evidence type="ECO:0000313" key="1">
    <source>
        <dbReference type="EMBL" id="KLO09692.1"/>
    </source>
</evidence>
<protein>
    <submittedName>
        <fullName evidence="1">Uncharacterized protein</fullName>
    </submittedName>
</protein>
<organism evidence="1 2">
    <name type="scientific">Schizopora paradoxa</name>
    <dbReference type="NCBI Taxonomy" id="27342"/>
    <lineage>
        <taxon>Eukaryota</taxon>
        <taxon>Fungi</taxon>
        <taxon>Dikarya</taxon>
        <taxon>Basidiomycota</taxon>
        <taxon>Agaricomycotina</taxon>
        <taxon>Agaricomycetes</taxon>
        <taxon>Hymenochaetales</taxon>
        <taxon>Schizoporaceae</taxon>
        <taxon>Schizopora</taxon>
    </lineage>
</organism>
<accession>A0A0H2RDR7</accession>
<sequence>MRTLHAHSATGLPCWHSYLCSGREQVERTVIRLHADRSTFDEVWPGTIYRGHNLLVNISCDISWVITLVPEDLHRDRSQFDRFARFLSELGHLPDGSAGYWERDLCPLIIRGDMVWCSTRYKPRMGDTLPAPCQCVLSAENTVDDLAARPS</sequence>
<dbReference type="AlphaFoldDB" id="A0A0H2RDR7"/>
<reference evidence="1 2" key="1">
    <citation type="submission" date="2015-04" db="EMBL/GenBank/DDBJ databases">
        <title>Complete genome sequence of Schizopora paradoxa KUC8140, a cosmopolitan wood degrader in East Asia.</title>
        <authorList>
            <consortium name="DOE Joint Genome Institute"/>
            <person name="Min B."/>
            <person name="Park H."/>
            <person name="Jang Y."/>
            <person name="Kim J.-J."/>
            <person name="Kim K.H."/>
            <person name="Pangilinan J."/>
            <person name="Lipzen A."/>
            <person name="Riley R."/>
            <person name="Grigoriev I.V."/>
            <person name="Spatafora J.W."/>
            <person name="Choi I.-G."/>
        </authorList>
    </citation>
    <scope>NUCLEOTIDE SEQUENCE [LARGE SCALE GENOMIC DNA]</scope>
    <source>
        <strain evidence="1 2">KUC8140</strain>
    </source>
</reference>